<dbReference type="EMBL" id="CM056810">
    <property type="protein sequence ID" value="KAJ8643821.1"/>
    <property type="molecule type" value="Genomic_DNA"/>
</dbReference>
<proteinExistence type="predicted"/>
<dbReference type="Proteomes" id="UP001234297">
    <property type="component" value="Chromosome 2"/>
</dbReference>
<gene>
    <name evidence="1" type="ORF">MRB53_005569</name>
</gene>
<evidence type="ECO:0000313" key="1">
    <source>
        <dbReference type="EMBL" id="KAJ8643821.1"/>
    </source>
</evidence>
<keyword evidence="2" id="KW-1185">Reference proteome</keyword>
<protein>
    <submittedName>
        <fullName evidence="1">Uncharacterized protein</fullName>
    </submittedName>
</protein>
<name>A0ACC2MEL6_PERAE</name>
<comment type="caution">
    <text evidence="1">The sequence shown here is derived from an EMBL/GenBank/DDBJ whole genome shotgun (WGS) entry which is preliminary data.</text>
</comment>
<reference evidence="1 2" key="1">
    <citation type="journal article" date="2022" name="Hortic Res">
        <title>A haplotype resolved chromosomal level avocado genome allows analysis of novel avocado genes.</title>
        <authorList>
            <person name="Nath O."/>
            <person name="Fletcher S.J."/>
            <person name="Hayward A."/>
            <person name="Shaw L.M."/>
            <person name="Masouleh A.K."/>
            <person name="Furtado A."/>
            <person name="Henry R.J."/>
            <person name="Mitter N."/>
        </authorList>
    </citation>
    <scope>NUCLEOTIDE SEQUENCE [LARGE SCALE GENOMIC DNA]</scope>
    <source>
        <strain evidence="2">cv. Hass</strain>
        <tissue evidence="1">Leaves</tissue>
    </source>
</reference>
<evidence type="ECO:0000313" key="2">
    <source>
        <dbReference type="Proteomes" id="UP001234297"/>
    </source>
</evidence>
<sequence>MDVWIVAAAAGAGYLAKYWQNVLKEREALSERLLGNSINEKSRSDLSVGNQPVYPDWMEPRMSGGCDQSCFSGKRIQRHSGEEASSNGEDIPSNLVERHADTLCLDVPSSLAIEIASTSGTDGVPLPDSVKDEESNAFSFSSSRPPFFSSNNKQDGYIINDKYGYEPNDQAYLLQPHVYPSKTGTGYDFRRDRSSLNCKRSLGHSVKPRNSLESCLIAQLYKENIEVEEYVYSSLPLPSAPIMRPLVITDGNQVISKASYVSLSGRFESELHMLHTENGENSRGQETADGVLPLPHVGLIELPRKPKGGKINIRHTRRSRKHSQSQGLPEGMLLFCLGISIGAMSTILASKREVDELNDLLKQTQNLVQDLHEELEMRDSVTMKELANEACIFREINCPNIKESMDTFPCQAPTGSSTGQVEDESTLLDDKKAHVQEESEKLELMSKIEAELEAELERLELNINTSSPERRLSDLDELDPDLIAELVQGELRPDLINRGAPDSDHDSGGSSTNHTHPANYAVSPKELSLRLHQLIQLRLEERVSELELALQDSQKRLQFMEAQRDFSNSDLGSPSTQESPTRMEHADVMSSPLYLNLAGDALNAYNEAYAEFMRANEPKEEDPPSTINGCKQMDDGVHPLNQSLYCDWKGNENGSLQDFENSETMPQNGTVAKAHDDYEDEIGKLLIKQIVEKTRQGSPVVLNAQRILFSMEDEQRVNDRFERNF</sequence>
<accession>A0ACC2MEL6</accession>
<organism evidence="1 2">
    <name type="scientific">Persea americana</name>
    <name type="common">Avocado</name>
    <dbReference type="NCBI Taxonomy" id="3435"/>
    <lineage>
        <taxon>Eukaryota</taxon>
        <taxon>Viridiplantae</taxon>
        <taxon>Streptophyta</taxon>
        <taxon>Embryophyta</taxon>
        <taxon>Tracheophyta</taxon>
        <taxon>Spermatophyta</taxon>
        <taxon>Magnoliopsida</taxon>
        <taxon>Magnoliidae</taxon>
        <taxon>Laurales</taxon>
        <taxon>Lauraceae</taxon>
        <taxon>Persea</taxon>
    </lineage>
</organism>